<name>V9VW77_9RHOB</name>
<proteinExistence type="predicted"/>
<dbReference type="HOGENOM" id="CLU_009665_19_5_5"/>
<dbReference type="Gene3D" id="3.50.50.60">
    <property type="entry name" value="FAD/NAD(P)-binding domain"/>
    <property type="match status" value="1"/>
</dbReference>
<keyword evidence="1" id="KW-0560">Oxidoreductase</keyword>
<dbReference type="InterPro" id="IPR036188">
    <property type="entry name" value="FAD/NAD-bd_sf"/>
</dbReference>
<dbReference type="AlphaFoldDB" id="V9VW77"/>
<keyword evidence="5" id="KW-1185">Reference proteome</keyword>
<dbReference type="PRINTS" id="PR00420">
    <property type="entry name" value="RNGMNOXGNASE"/>
</dbReference>
<dbReference type="PATRIC" id="fig|999552.6.peg.3147"/>
<feature type="domain" description="FAD-binding" evidence="3">
    <location>
        <begin position="5"/>
        <end position="348"/>
    </location>
</feature>
<sequence>MMALKVAVAGGGVGGMAVAIALQNQGHAVTIFEQARAYGRIGADVNLTPNAVHALDHLGLGGALRRTAARPEFRISRMWDSGDVTSKLPMSAAAEKKYGAPQLTIHRADLLDALQAALKPDTLRFGARVSGVRQDETGATLQFEDGSDFNADLVIGADGIHSAVRHALYGADAPKFTGLVSYRGTFPRDAAPDLPNLDSFTKWWGPVPELQIVTFPLNQGREIFVFATTGQKDWTEEGWTLPGDIEELRAIYKDFHPEARALLSACTNVTRSALHVRAPMARWSEGRVVLLGDAAHPMVPFMAQGACMASEDAIVLARAVEGVGFDALPEALERYAQARIPRTTRVQEGSLANDWLKKGGNADWVYGYDAWRGLEAQAA</sequence>
<protein>
    <submittedName>
        <fullName evidence="4">Salicylate hydroxylase</fullName>
    </submittedName>
</protein>
<evidence type="ECO:0000313" key="4">
    <source>
        <dbReference type="EMBL" id="AHD01939.1"/>
    </source>
</evidence>
<dbReference type="EMBL" id="CP006773">
    <property type="protein sequence ID" value="AHD01939.1"/>
    <property type="molecule type" value="Genomic_DNA"/>
</dbReference>
<evidence type="ECO:0000259" key="3">
    <source>
        <dbReference type="Pfam" id="PF01494"/>
    </source>
</evidence>
<dbReference type="STRING" id="999552.METH_15715"/>
<dbReference type="PANTHER" id="PTHR13789">
    <property type="entry name" value="MONOOXYGENASE"/>
    <property type="match status" value="1"/>
</dbReference>
<keyword evidence="2" id="KW-0503">Monooxygenase</keyword>
<dbReference type="GO" id="GO:0004497">
    <property type="term" value="F:monooxygenase activity"/>
    <property type="evidence" value="ECO:0007669"/>
    <property type="project" value="UniProtKB-KW"/>
</dbReference>
<dbReference type="InterPro" id="IPR002938">
    <property type="entry name" value="FAD-bd"/>
</dbReference>
<reference evidence="4 5" key="1">
    <citation type="submission" date="2013-09" db="EMBL/GenBank/DDBJ databases">
        <authorList>
            <consortium name="DOE Joint Genome Institute"/>
            <person name="Klenk H.-P."/>
            <person name="Huntemann M."/>
            <person name="Han J."/>
            <person name="Chen A."/>
            <person name="Kyrpides N."/>
            <person name="Mavromatis K."/>
            <person name="Markowitz V."/>
            <person name="Palaniappan K."/>
            <person name="Ivanova N."/>
            <person name="Schaumberg A."/>
            <person name="Pati A."/>
            <person name="Liolios K."/>
            <person name="Nordberg H.P."/>
            <person name="Cantor M.N."/>
            <person name="Hua S.X."/>
            <person name="Woyke T."/>
        </authorList>
    </citation>
    <scope>NUCLEOTIDE SEQUENCE [LARGE SCALE GENOMIC DNA]</scope>
    <source>
        <strain evidence="4 5">DSM 14336</strain>
    </source>
</reference>
<dbReference type="KEGG" id="lmd:METH_15715"/>
<dbReference type="SUPFAM" id="SSF54373">
    <property type="entry name" value="FAD-linked reductases, C-terminal domain"/>
    <property type="match status" value="1"/>
</dbReference>
<dbReference type="GO" id="GO:0071949">
    <property type="term" value="F:FAD binding"/>
    <property type="evidence" value="ECO:0007669"/>
    <property type="project" value="InterPro"/>
</dbReference>
<dbReference type="InterPro" id="IPR050493">
    <property type="entry name" value="FAD-dep_Monooxygenase_BioMet"/>
</dbReference>
<organism evidence="4 5">
    <name type="scientific">Leisingera methylohalidivorans DSM 14336</name>
    <dbReference type="NCBI Taxonomy" id="999552"/>
    <lineage>
        <taxon>Bacteria</taxon>
        <taxon>Pseudomonadati</taxon>
        <taxon>Pseudomonadota</taxon>
        <taxon>Alphaproteobacteria</taxon>
        <taxon>Rhodobacterales</taxon>
        <taxon>Roseobacteraceae</taxon>
        <taxon>Leisingera</taxon>
    </lineage>
</organism>
<evidence type="ECO:0000313" key="5">
    <source>
        <dbReference type="Proteomes" id="UP000018780"/>
    </source>
</evidence>
<dbReference type="SUPFAM" id="SSF51905">
    <property type="entry name" value="FAD/NAD(P)-binding domain"/>
    <property type="match status" value="1"/>
</dbReference>
<gene>
    <name evidence="4" type="ORF">METH_15715</name>
</gene>
<evidence type="ECO:0000256" key="1">
    <source>
        <dbReference type="ARBA" id="ARBA00023002"/>
    </source>
</evidence>
<dbReference type="Proteomes" id="UP000018780">
    <property type="component" value="Chromosome"/>
</dbReference>
<dbReference type="Pfam" id="PF01494">
    <property type="entry name" value="FAD_binding_3"/>
    <property type="match status" value="1"/>
</dbReference>
<accession>V9VW77</accession>
<evidence type="ECO:0000256" key="2">
    <source>
        <dbReference type="ARBA" id="ARBA00023033"/>
    </source>
</evidence>
<dbReference type="PANTHER" id="PTHR13789:SF309">
    <property type="entry name" value="PUTATIVE (AFU_ORTHOLOGUE AFUA_6G14510)-RELATED"/>
    <property type="match status" value="1"/>
</dbReference>